<evidence type="ECO:0000313" key="2">
    <source>
        <dbReference type="Proteomes" id="UP000441717"/>
    </source>
</evidence>
<gene>
    <name evidence="1" type="ORF">GFC01_14170</name>
</gene>
<organism evidence="1 2">
    <name type="scientific">Desulfofundulus thermobenzoicus</name>
    <dbReference type="NCBI Taxonomy" id="29376"/>
    <lineage>
        <taxon>Bacteria</taxon>
        <taxon>Bacillati</taxon>
        <taxon>Bacillota</taxon>
        <taxon>Clostridia</taxon>
        <taxon>Eubacteriales</taxon>
        <taxon>Peptococcaceae</taxon>
        <taxon>Desulfofundulus</taxon>
    </lineage>
</organism>
<dbReference type="EMBL" id="WHYR01000047">
    <property type="protein sequence ID" value="MQL53383.1"/>
    <property type="molecule type" value="Genomic_DNA"/>
</dbReference>
<dbReference type="Proteomes" id="UP000441717">
    <property type="component" value="Unassembled WGS sequence"/>
</dbReference>
<name>A0A6N7IV15_9FIRM</name>
<sequence length="100" mass="11067">MMAERCLQKMDEAKLREKRDEIVALCVEASPKIVEALIEKAVGGNVRAAQMVLQVAGLLAQRGQSQVALVNNTQLVLSESERLELLEAWKDAVADERSDF</sequence>
<protein>
    <submittedName>
        <fullName evidence="1">Uncharacterized protein</fullName>
    </submittedName>
</protein>
<comment type="caution">
    <text evidence="1">The sequence shown here is derived from an EMBL/GenBank/DDBJ whole genome shotgun (WGS) entry which is preliminary data.</text>
</comment>
<dbReference type="AlphaFoldDB" id="A0A6N7IV15"/>
<evidence type="ECO:0000313" key="1">
    <source>
        <dbReference type="EMBL" id="MQL53383.1"/>
    </source>
</evidence>
<proteinExistence type="predicted"/>
<accession>A0A6N7IV15</accession>
<reference evidence="1 2" key="1">
    <citation type="submission" date="2019-10" db="EMBL/GenBank/DDBJ databases">
        <title>Comparative genomics of sulfur disproportionating microorganisms.</title>
        <authorList>
            <person name="Ward L.M."/>
            <person name="Bertran E."/>
            <person name="Johnston D."/>
        </authorList>
    </citation>
    <scope>NUCLEOTIDE SEQUENCE [LARGE SCALE GENOMIC DNA]</scope>
    <source>
        <strain evidence="1 2">DSM 14055</strain>
    </source>
</reference>
<keyword evidence="2" id="KW-1185">Reference proteome</keyword>
<dbReference type="RefSeq" id="WP_152947855.1">
    <property type="nucleotide sequence ID" value="NZ_WHYR01000047.1"/>
</dbReference>